<sequence>MVVVHRNHGQTWRVIGSRSRVFGDGCGTHSVEVRAAVVVHSVEEELDESESFGVDGSGTRDGSGTCRFRYMVLQRSRSCWFWWSKTKKHKGPRVTSDEEQKPTEKPGCRGVPSSVVNHVLGSKTEAMSKWPKETNRKRRQQGCGPGASGAHHCGRRYEGAATTCCKVADASFQGVGLWGDEEEAGRCVGVKERQRHEGAGGWPGCMEWRRSPEARTRGRGRGDRRGRSRVATAAGLAPQ</sequence>
<feature type="region of interest" description="Disordered" evidence="1">
    <location>
        <begin position="90"/>
        <end position="152"/>
    </location>
</feature>
<feature type="compositionally biased region" description="Basic and acidic residues" evidence="1">
    <location>
        <begin position="95"/>
        <end position="107"/>
    </location>
</feature>
<dbReference type="EMBL" id="KD096776">
    <property type="protein sequence ID" value="EMS61399.1"/>
    <property type="molecule type" value="Genomic_DNA"/>
</dbReference>
<feature type="compositionally biased region" description="Basic and acidic residues" evidence="1">
    <location>
        <begin position="207"/>
        <end position="225"/>
    </location>
</feature>
<gene>
    <name evidence="2" type="ORF">TRIUR3_30137</name>
</gene>
<proteinExistence type="predicted"/>
<reference evidence="2" key="1">
    <citation type="journal article" date="2013" name="Nature">
        <title>Draft genome of the wheat A-genome progenitor Triticum urartu.</title>
        <authorList>
            <person name="Ling H.Q."/>
            <person name="Zhao S."/>
            <person name="Liu D."/>
            <person name="Wang J."/>
            <person name="Sun H."/>
            <person name="Zhang C."/>
            <person name="Fan H."/>
            <person name="Li D."/>
            <person name="Dong L."/>
            <person name="Tao Y."/>
            <person name="Gao C."/>
            <person name="Wu H."/>
            <person name="Li Y."/>
            <person name="Cui Y."/>
            <person name="Guo X."/>
            <person name="Zheng S."/>
            <person name="Wang B."/>
            <person name="Yu K."/>
            <person name="Liang Q."/>
            <person name="Yang W."/>
            <person name="Lou X."/>
            <person name="Chen J."/>
            <person name="Feng M."/>
            <person name="Jian J."/>
            <person name="Zhang X."/>
            <person name="Luo G."/>
            <person name="Jiang Y."/>
            <person name="Liu J."/>
            <person name="Wang Z."/>
            <person name="Sha Y."/>
            <person name="Zhang B."/>
            <person name="Wu H."/>
            <person name="Tang D."/>
            <person name="Shen Q."/>
            <person name="Xue P."/>
            <person name="Zou S."/>
            <person name="Wang X."/>
            <person name="Liu X."/>
            <person name="Wang F."/>
            <person name="Yang Y."/>
            <person name="An X."/>
            <person name="Dong Z."/>
            <person name="Zhang K."/>
            <person name="Zhang X."/>
            <person name="Luo M.C."/>
            <person name="Dvorak J."/>
            <person name="Tong Y."/>
            <person name="Wang J."/>
            <person name="Yang H."/>
            <person name="Li Z."/>
            <person name="Wang D."/>
            <person name="Zhang A."/>
            <person name="Wang J."/>
        </authorList>
    </citation>
    <scope>NUCLEOTIDE SEQUENCE</scope>
</reference>
<feature type="region of interest" description="Disordered" evidence="1">
    <location>
        <begin position="198"/>
        <end position="239"/>
    </location>
</feature>
<accession>M8AKQ2</accession>
<evidence type="ECO:0000313" key="2">
    <source>
        <dbReference type="EMBL" id="EMS61399.1"/>
    </source>
</evidence>
<organism evidence="2">
    <name type="scientific">Triticum urartu</name>
    <name type="common">Red wild einkorn</name>
    <name type="synonym">Crithodium urartu</name>
    <dbReference type="NCBI Taxonomy" id="4572"/>
    <lineage>
        <taxon>Eukaryota</taxon>
        <taxon>Viridiplantae</taxon>
        <taxon>Streptophyta</taxon>
        <taxon>Embryophyta</taxon>
        <taxon>Tracheophyta</taxon>
        <taxon>Spermatophyta</taxon>
        <taxon>Magnoliopsida</taxon>
        <taxon>Liliopsida</taxon>
        <taxon>Poales</taxon>
        <taxon>Poaceae</taxon>
        <taxon>BOP clade</taxon>
        <taxon>Pooideae</taxon>
        <taxon>Triticodae</taxon>
        <taxon>Triticeae</taxon>
        <taxon>Triticinae</taxon>
        <taxon>Triticum</taxon>
    </lineage>
</organism>
<evidence type="ECO:0000256" key="1">
    <source>
        <dbReference type="SAM" id="MobiDB-lite"/>
    </source>
</evidence>
<name>M8AKQ2_TRIUA</name>
<dbReference type="AlphaFoldDB" id="M8AKQ2"/>
<protein>
    <submittedName>
        <fullName evidence="2">Uncharacterized protein</fullName>
    </submittedName>
</protein>